<dbReference type="GO" id="GO:0004582">
    <property type="term" value="F:dolichyl-phosphate beta-D-mannosyltransferase activity"/>
    <property type="evidence" value="ECO:0007669"/>
    <property type="project" value="InterPro"/>
</dbReference>
<name>A0A1F5JXY6_9BACT</name>
<dbReference type="InterPro" id="IPR029044">
    <property type="entry name" value="Nucleotide-diphossugar_trans"/>
</dbReference>
<feature type="domain" description="Glycosyltransferase 2-like" evidence="9">
    <location>
        <begin position="5"/>
        <end position="139"/>
    </location>
</feature>
<dbReference type="EMBL" id="MFDB01000008">
    <property type="protein sequence ID" value="OGE33525.1"/>
    <property type="molecule type" value="Genomic_DNA"/>
</dbReference>
<feature type="domain" description="GtrA/DPMS transmembrane" evidence="10">
    <location>
        <begin position="261"/>
        <end position="389"/>
    </location>
</feature>
<dbReference type="GO" id="GO:0016020">
    <property type="term" value="C:membrane"/>
    <property type="evidence" value="ECO:0007669"/>
    <property type="project" value="UniProtKB-SubCell"/>
</dbReference>
<evidence type="ECO:0008006" key="13">
    <source>
        <dbReference type="Google" id="ProtNLM"/>
    </source>
</evidence>
<feature type="transmembrane region" description="Helical" evidence="8">
    <location>
        <begin position="367"/>
        <end position="387"/>
    </location>
</feature>
<dbReference type="PANTHER" id="PTHR43398:SF1">
    <property type="entry name" value="DOLICHOL-PHOSPHATE MANNOSYLTRANSFERASE SUBUNIT 1"/>
    <property type="match status" value="1"/>
</dbReference>
<evidence type="ECO:0000256" key="2">
    <source>
        <dbReference type="ARBA" id="ARBA00006739"/>
    </source>
</evidence>
<evidence type="ECO:0000256" key="8">
    <source>
        <dbReference type="SAM" id="Phobius"/>
    </source>
</evidence>
<comment type="subcellular location">
    <subcellularLocation>
        <location evidence="1">Membrane</location>
        <topology evidence="1">Multi-pass membrane protein</topology>
    </subcellularLocation>
</comment>
<gene>
    <name evidence="11" type="ORF">A3D83_00975</name>
</gene>
<organism evidence="11 12">
    <name type="scientific">Candidatus Daviesbacteria bacterium RIFCSPHIGHO2_02_FULL_41_10</name>
    <dbReference type="NCBI Taxonomy" id="1797774"/>
    <lineage>
        <taxon>Bacteria</taxon>
        <taxon>Candidatus Daviesiibacteriota</taxon>
    </lineage>
</organism>
<keyword evidence="4" id="KW-0808">Transferase</keyword>
<protein>
    <recommendedName>
        <fullName evidence="13">GtrA-like protein domain-containing protein</fullName>
    </recommendedName>
</protein>
<dbReference type="InterPro" id="IPR039528">
    <property type="entry name" value="DPM1-like"/>
</dbReference>
<dbReference type="Pfam" id="PF04138">
    <property type="entry name" value="GtrA_DPMS_TM"/>
    <property type="match status" value="1"/>
</dbReference>
<evidence type="ECO:0000313" key="12">
    <source>
        <dbReference type="Proteomes" id="UP000177258"/>
    </source>
</evidence>
<keyword evidence="5 8" id="KW-0812">Transmembrane</keyword>
<dbReference type="Pfam" id="PF00535">
    <property type="entry name" value="Glycos_transf_2"/>
    <property type="match status" value="1"/>
</dbReference>
<dbReference type="Gene3D" id="3.90.550.10">
    <property type="entry name" value="Spore Coat Polysaccharide Biosynthesis Protein SpsA, Chain A"/>
    <property type="match status" value="1"/>
</dbReference>
<dbReference type="SUPFAM" id="SSF53448">
    <property type="entry name" value="Nucleotide-diphospho-sugar transferases"/>
    <property type="match status" value="1"/>
</dbReference>
<evidence type="ECO:0000256" key="5">
    <source>
        <dbReference type="ARBA" id="ARBA00022692"/>
    </source>
</evidence>
<keyword evidence="6 8" id="KW-1133">Transmembrane helix</keyword>
<dbReference type="AlphaFoldDB" id="A0A1F5JXY6"/>
<dbReference type="GO" id="GO:0000271">
    <property type="term" value="P:polysaccharide biosynthetic process"/>
    <property type="evidence" value="ECO:0007669"/>
    <property type="project" value="InterPro"/>
</dbReference>
<reference evidence="11 12" key="1">
    <citation type="journal article" date="2016" name="Nat. Commun.">
        <title>Thousands of microbial genomes shed light on interconnected biogeochemical processes in an aquifer system.</title>
        <authorList>
            <person name="Anantharaman K."/>
            <person name="Brown C.T."/>
            <person name="Hug L.A."/>
            <person name="Sharon I."/>
            <person name="Castelle C.J."/>
            <person name="Probst A.J."/>
            <person name="Thomas B.C."/>
            <person name="Singh A."/>
            <person name="Wilkins M.J."/>
            <person name="Karaoz U."/>
            <person name="Brodie E.L."/>
            <person name="Williams K.H."/>
            <person name="Hubbard S.S."/>
            <person name="Banfield J.F."/>
        </authorList>
    </citation>
    <scope>NUCLEOTIDE SEQUENCE [LARGE SCALE GENOMIC DNA]</scope>
</reference>
<dbReference type="GO" id="GO:0009247">
    <property type="term" value="P:glycolipid biosynthetic process"/>
    <property type="evidence" value="ECO:0007669"/>
    <property type="project" value="TreeGrafter"/>
</dbReference>
<evidence type="ECO:0000259" key="9">
    <source>
        <dbReference type="Pfam" id="PF00535"/>
    </source>
</evidence>
<keyword evidence="3" id="KW-0328">Glycosyltransferase</keyword>
<comment type="similarity">
    <text evidence="2">Belongs to the glycosyltransferase 2 family.</text>
</comment>
<feature type="transmembrane region" description="Helical" evidence="8">
    <location>
        <begin position="289"/>
        <end position="306"/>
    </location>
</feature>
<evidence type="ECO:0000256" key="7">
    <source>
        <dbReference type="ARBA" id="ARBA00023136"/>
    </source>
</evidence>
<evidence type="ECO:0000256" key="4">
    <source>
        <dbReference type="ARBA" id="ARBA00022679"/>
    </source>
</evidence>
<evidence type="ECO:0000256" key="3">
    <source>
        <dbReference type="ARBA" id="ARBA00022676"/>
    </source>
</evidence>
<dbReference type="PANTHER" id="PTHR43398">
    <property type="entry name" value="DOLICHOL-PHOSPHATE MANNOSYLTRANSFERASE SUBUNIT 1"/>
    <property type="match status" value="1"/>
</dbReference>
<keyword evidence="7 8" id="KW-0472">Membrane</keyword>
<evidence type="ECO:0000259" key="10">
    <source>
        <dbReference type="Pfam" id="PF04138"/>
    </source>
</evidence>
<feature type="transmembrane region" description="Helical" evidence="8">
    <location>
        <begin position="258"/>
        <end position="277"/>
    </location>
</feature>
<dbReference type="InterPro" id="IPR001173">
    <property type="entry name" value="Glyco_trans_2-like"/>
</dbReference>
<accession>A0A1F5JXY6</accession>
<sequence length="394" mass="45104">MKKVTVVLPTYNEKANIVNTVRKVFEQEKALPGWEIKIIVADDIRSTDGTETVVRELMKKNEKIHLIKVDPGLGVGLIKGHQYALENLHPDILAQLDADGQVVPDVLVRLVKTIEEGYSLAIGSRFVSGGQNQLSFARRVFTYGASSFCRFLIGPWDIKEVTNSARAFTPELFKKINLARLPWKETTFIIQPAFLHEAVLAGAKYKEVPLIFKNRLEGYSKNKVFNYTYDVVTYGIDALLNKLGVKVRFFYITRRAKTLVKFGLVGFVGTMVDFFFYKILINILALNPATAKGFSTEMAIINNFILNNYWTFRYRKTKTNIWQKFGIFNVVSLGGLIIAVLIVKFLHMTYGDGFINLFGRPVAYNNFYFFATIPPVMLWNFTINHFITWRREEN</sequence>
<evidence type="ECO:0000313" key="11">
    <source>
        <dbReference type="EMBL" id="OGE33525.1"/>
    </source>
</evidence>
<dbReference type="Proteomes" id="UP000177258">
    <property type="component" value="Unassembled WGS sequence"/>
</dbReference>
<comment type="caution">
    <text evidence="11">The sequence shown here is derived from an EMBL/GenBank/DDBJ whole genome shotgun (WGS) entry which is preliminary data.</text>
</comment>
<feature type="transmembrane region" description="Helical" evidence="8">
    <location>
        <begin position="327"/>
        <end position="347"/>
    </location>
</feature>
<dbReference type="InterPro" id="IPR007267">
    <property type="entry name" value="GtrA_DPMS_TM"/>
</dbReference>
<evidence type="ECO:0000256" key="6">
    <source>
        <dbReference type="ARBA" id="ARBA00022989"/>
    </source>
</evidence>
<evidence type="ECO:0000256" key="1">
    <source>
        <dbReference type="ARBA" id="ARBA00004141"/>
    </source>
</evidence>
<proteinExistence type="inferred from homology"/>